<organism evidence="2 3">
    <name type="scientific">Tolypocladium ophioglossoides (strain CBS 100239)</name>
    <name type="common">Snaketongue truffleclub</name>
    <name type="synonym">Elaphocordyceps ophioglossoides</name>
    <dbReference type="NCBI Taxonomy" id="1163406"/>
    <lineage>
        <taxon>Eukaryota</taxon>
        <taxon>Fungi</taxon>
        <taxon>Dikarya</taxon>
        <taxon>Ascomycota</taxon>
        <taxon>Pezizomycotina</taxon>
        <taxon>Sordariomycetes</taxon>
        <taxon>Hypocreomycetidae</taxon>
        <taxon>Hypocreales</taxon>
        <taxon>Ophiocordycipitaceae</taxon>
        <taxon>Tolypocladium</taxon>
    </lineage>
</organism>
<reference evidence="2" key="1">
    <citation type="journal article" date="2015" name="BMC Genomics">
        <title>The genome of the truffle-parasite Tolypocladium ophioglossoides and the evolution of antifungal peptaibiotics.</title>
        <authorList>
            <person name="Quandt C.A."/>
            <person name="Bushley K.E."/>
            <person name="Spatafora J.W."/>
        </authorList>
    </citation>
    <scope>NUCLEOTIDE SEQUENCE [LARGE SCALE GENOMIC DNA]</scope>
    <source>
        <strain evidence="2">CBS 100239</strain>
    </source>
</reference>
<evidence type="ECO:0000256" key="1">
    <source>
        <dbReference type="SAM" id="MobiDB-lite"/>
    </source>
</evidence>
<feature type="non-terminal residue" evidence="2">
    <location>
        <position position="1"/>
    </location>
</feature>
<sequence length="231" mass="24771">ASGAIVSGFGPGALGSRFLWGPAWHSGRDSGSGHRGRALSGSRSTITPAKRPFRRTSVAAEAGRPFSILSLRGPPPFAATLTLPVDDPPPPSTLHPQNPFPNSRPLAPLSAAPCLSLVCLVSHLQSSLSEQRPASHRTAPHRIALRRRHTCFHPTLRLPACLPARPRSAAGSSLCSHTTTRPGDDNDKRRETAAASPKRHDRRPRTSVAPHHKTLRRLAHRNPTRLASGVL</sequence>
<feature type="region of interest" description="Disordered" evidence="1">
    <location>
        <begin position="166"/>
        <end position="231"/>
    </location>
</feature>
<feature type="compositionally biased region" description="Polar residues" evidence="1">
    <location>
        <begin position="170"/>
        <end position="181"/>
    </location>
</feature>
<dbReference type="AlphaFoldDB" id="A0A0L0N8E5"/>
<protein>
    <submittedName>
        <fullName evidence="2">Uncharacterized protein</fullName>
    </submittedName>
</protein>
<proteinExistence type="predicted"/>
<feature type="compositionally biased region" description="Basic residues" evidence="1">
    <location>
        <begin position="197"/>
        <end position="223"/>
    </location>
</feature>
<dbReference type="Proteomes" id="UP000036947">
    <property type="component" value="Unassembled WGS sequence"/>
</dbReference>
<feature type="compositionally biased region" description="Basic and acidic residues" evidence="1">
    <location>
        <begin position="182"/>
        <end position="192"/>
    </location>
</feature>
<evidence type="ECO:0000313" key="2">
    <source>
        <dbReference type="EMBL" id="KND90331.1"/>
    </source>
</evidence>
<keyword evidence="3" id="KW-1185">Reference proteome</keyword>
<gene>
    <name evidence="2" type="ORF">TOPH_04918</name>
</gene>
<accession>A0A0L0N8E5</accession>
<dbReference type="EMBL" id="LFRF01000013">
    <property type="protein sequence ID" value="KND90331.1"/>
    <property type="molecule type" value="Genomic_DNA"/>
</dbReference>
<name>A0A0L0N8E5_TOLOC</name>
<feature type="region of interest" description="Disordered" evidence="1">
    <location>
        <begin position="27"/>
        <end position="57"/>
    </location>
</feature>
<evidence type="ECO:0000313" key="3">
    <source>
        <dbReference type="Proteomes" id="UP000036947"/>
    </source>
</evidence>
<comment type="caution">
    <text evidence="2">The sequence shown here is derived from an EMBL/GenBank/DDBJ whole genome shotgun (WGS) entry which is preliminary data.</text>
</comment>